<reference evidence="3" key="1">
    <citation type="journal article" date="2021" name="Nat. Commun.">
        <title>Genetic determinants of endophytism in the Arabidopsis root mycobiome.</title>
        <authorList>
            <person name="Mesny F."/>
            <person name="Miyauchi S."/>
            <person name="Thiergart T."/>
            <person name="Pickel B."/>
            <person name="Atanasova L."/>
            <person name="Karlsson M."/>
            <person name="Huettel B."/>
            <person name="Barry K.W."/>
            <person name="Haridas S."/>
            <person name="Chen C."/>
            <person name="Bauer D."/>
            <person name="Andreopoulos W."/>
            <person name="Pangilinan J."/>
            <person name="LaButti K."/>
            <person name="Riley R."/>
            <person name="Lipzen A."/>
            <person name="Clum A."/>
            <person name="Drula E."/>
            <person name="Henrissat B."/>
            <person name="Kohler A."/>
            <person name="Grigoriev I.V."/>
            <person name="Martin F.M."/>
            <person name="Hacquard S."/>
        </authorList>
    </citation>
    <scope>NUCLEOTIDE SEQUENCE</scope>
    <source>
        <strain evidence="3">MPI-CAGE-CH-0230</strain>
    </source>
</reference>
<keyword evidence="4" id="KW-1185">Reference proteome</keyword>
<evidence type="ECO:0000259" key="2">
    <source>
        <dbReference type="PROSITE" id="PS50097"/>
    </source>
</evidence>
<proteinExistence type="predicted"/>
<dbReference type="OrthoDB" id="5275938at2759"/>
<feature type="region of interest" description="Disordered" evidence="1">
    <location>
        <begin position="1"/>
        <end position="40"/>
    </location>
</feature>
<protein>
    <recommendedName>
        <fullName evidence="2">BTB domain-containing protein</fullName>
    </recommendedName>
</protein>
<dbReference type="InterPro" id="IPR000210">
    <property type="entry name" value="BTB/POZ_dom"/>
</dbReference>
<dbReference type="Gene3D" id="3.30.710.10">
    <property type="entry name" value="Potassium Channel Kv1.1, Chain A"/>
    <property type="match status" value="1"/>
</dbReference>
<feature type="compositionally biased region" description="Polar residues" evidence="1">
    <location>
        <begin position="1"/>
        <end position="12"/>
    </location>
</feature>
<dbReference type="AlphaFoldDB" id="A0A9P8XVQ4"/>
<comment type="caution">
    <text evidence="3">The sequence shown here is derived from an EMBL/GenBank/DDBJ whole genome shotgun (WGS) entry which is preliminary data.</text>
</comment>
<dbReference type="Proteomes" id="UP000756346">
    <property type="component" value="Unassembled WGS sequence"/>
</dbReference>
<dbReference type="RefSeq" id="XP_046007028.1">
    <property type="nucleotide sequence ID" value="XM_046159438.1"/>
</dbReference>
<organism evidence="3 4">
    <name type="scientific">Microdochium trichocladiopsis</name>
    <dbReference type="NCBI Taxonomy" id="1682393"/>
    <lineage>
        <taxon>Eukaryota</taxon>
        <taxon>Fungi</taxon>
        <taxon>Dikarya</taxon>
        <taxon>Ascomycota</taxon>
        <taxon>Pezizomycotina</taxon>
        <taxon>Sordariomycetes</taxon>
        <taxon>Xylariomycetidae</taxon>
        <taxon>Xylariales</taxon>
        <taxon>Microdochiaceae</taxon>
        <taxon>Microdochium</taxon>
    </lineage>
</organism>
<dbReference type="GeneID" id="70188984"/>
<evidence type="ECO:0000256" key="1">
    <source>
        <dbReference type="SAM" id="MobiDB-lite"/>
    </source>
</evidence>
<evidence type="ECO:0000313" key="4">
    <source>
        <dbReference type="Proteomes" id="UP000756346"/>
    </source>
</evidence>
<evidence type="ECO:0000313" key="3">
    <source>
        <dbReference type="EMBL" id="KAH7020827.1"/>
    </source>
</evidence>
<name>A0A9P8XVQ4_9PEZI</name>
<dbReference type="EMBL" id="JAGTJQ010000010">
    <property type="protein sequence ID" value="KAH7020827.1"/>
    <property type="molecule type" value="Genomic_DNA"/>
</dbReference>
<dbReference type="CDD" id="cd18186">
    <property type="entry name" value="BTB_POZ_ZBTB_KLHL-like"/>
    <property type="match status" value="1"/>
</dbReference>
<sequence length="453" mass="50765">MALASAMNSMLESSPPDMGDESMSEGDIAHVRDDSTPPKSEVVVPIANWSSAIGYSSSIMTQDEDQTITTPPPATELYRRPDVVLRAGHPAVIIHASSTLLAEHSPFFHRLLFGPWVEKKPEEGDWVVDLPDSNGSMLTFVLGVLHGSPHVAWPWPNEDFIEKLIRTCDFHDMVAFLHLIQSTWVEQVQERPLEDLAVFAAMVILGAPKDEVQARLTLLAGVVNHVQHDMLRPRIWKDGRRLGPGDASVDDIGIIMQDNKMLFNIPDEDAFGLYDILAHSAQELKQLKRTTIEDMFESHRRAYAPFLDITRDTHRNSTLGCTAARGHRIAPYAQRVSCHRMQLGGFYEELVRLGITDARAYFDHRTRAKHSVEECANHLLAFQPDGTGSQWRSHIRCNKPPMLHRVVSDKLIAWQDAVAELSNPALPDGLVQVLEQWIKAWADPAAYAVEMSD</sequence>
<accession>A0A9P8XVQ4</accession>
<dbReference type="SUPFAM" id="SSF54695">
    <property type="entry name" value="POZ domain"/>
    <property type="match status" value="1"/>
</dbReference>
<dbReference type="SMART" id="SM00225">
    <property type="entry name" value="BTB"/>
    <property type="match status" value="1"/>
</dbReference>
<gene>
    <name evidence="3" type="ORF">B0I36DRAFT_367310</name>
</gene>
<feature type="compositionally biased region" description="Basic and acidic residues" evidence="1">
    <location>
        <begin position="27"/>
        <end position="36"/>
    </location>
</feature>
<dbReference type="InterPro" id="IPR011333">
    <property type="entry name" value="SKP1/BTB/POZ_sf"/>
</dbReference>
<feature type="domain" description="BTB" evidence="2">
    <location>
        <begin position="81"/>
        <end position="146"/>
    </location>
</feature>
<dbReference type="PROSITE" id="PS50097">
    <property type="entry name" value="BTB"/>
    <property type="match status" value="1"/>
</dbReference>